<keyword evidence="1" id="KW-0812">Transmembrane</keyword>
<dbReference type="RefSeq" id="WP_146511955.1">
    <property type="nucleotide sequence ID" value="NZ_SIHI01000037.1"/>
</dbReference>
<feature type="transmembrane region" description="Helical" evidence="1">
    <location>
        <begin position="70"/>
        <end position="90"/>
    </location>
</feature>
<reference evidence="2 3" key="1">
    <citation type="submission" date="2019-02" db="EMBL/GenBank/DDBJ databases">
        <title>Deep-cultivation of Planctomycetes and their phenomic and genomic characterization uncovers novel biology.</title>
        <authorList>
            <person name="Wiegand S."/>
            <person name="Jogler M."/>
            <person name="Boedeker C."/>
            <person name="Pinto D."/>
            <person name="Vollmers J."/>
            <person name="Rivas-Marin E."/>
            <person name="Kohn T."/>
            <person name="Peeters S.H."/>
            <person name="Heuer A."/>
            <person name="Rast P."/>
            <person name="Oberbeckmann S."/>
            <person name="Bunk B."/>
            <person name="Jeske O."/>
            <person name="Meyerdierks A."/>
            <person name="Storesund J.E."/>
            <person name="Kallscheuer N."/>
            <person name="Luecker S."/>
            <person name="Lage O.M."/>
            <person name="Pohl T."/>
            <person name="Merkel B.J."/>
            <person name="Hornburger P."/>
            <person name="Mueller R.-W."/>
            <person name="Bruemmer F."/>
            <person name="Labrenz M."/>
            <person name="Spormann A.M."/>
            <person name="Op Den Camp H."/>
            <person name="Overmann J."/>
            <person name="Amann R."/>
            <person name="Jetten M.S.M."/>
            <person name="Mascher T."/>
            <person name="Medema M.H."/>
            <person name="Devos D.P."/>
            <person name="Kaster A.-K."/>
            <person name="Ovreas L."/>
            <person name="Rohde M."/>
            <person name="Galperin M.Y."/>
            <person name="Jogler C."/>
        </authorList>
    </citation>
    <scope>NUCLEOTIDE SEQUENCE [LARGE SCALE GENOMIC DNA]</scope>
    <source>
        <strain evidence="2 3">KOR42</strain>
    </source>
</reference>
<keyword evidence="3" id="KW-1185">Reference proteome</keyword>
<dbReference type="AlphaFoldDB" id="A0A5C5VXE7"/>
<dbReference type="Proteomes" id="UP000317243">
    <property type="component" value="Unassembled WGS sequence"/>
</dbReference>
<dbReference type="OrthoDB" id="289329at2"/>
<accession>A0A5C5VXE7</accession>
<name>A0A5C5VXE7_9PLAN</name>
<dbReference type="EMBL" id="SIHI01000037">
    <property type="protein sequence ID" value="TWT42807.1"/>
    <property type="molecule type" value="Genomic_DNA"/>
</dbReference>
<proteinExistence type="predicted"/>
<keyword evidence="1" id="KW-1133">Transmembrane helix</keyword>
<evidence type="ECO:0000313" key="2">
    <source>
        <dbReference type="EMBL" id="TWT42807.1"/>
    </source>
</evidence>
<evidence type="ECO:0000313" key="3">
    <source>
        <dbReference type="Proteomes" id="UP000317243"/>
    </source>
</evidence>
<gene>
    <name evidence="2" type="ORF">KOR42_46110</name>
</gene>
<sequence>MKMDSTEQRRTIGFSMKEPLMTDETLDRIMESLCEINVHLEGLRVTMSGLIEDRTDHEVRLRRVERWKHHLSPVLIAATFLLGVITTEVVERFLH</sequence>
<evidence type="ECO:0000256" key="1">
    <source>
        <dbReference type="SAM" id="Phobius"/>
    </source>
</evidence>
<comment type="caution">
    <text evidence="2">The sequence shown here is derived from an EMBL/GenBank/DDBJ whole genome shotgun (WGS) entry which is preliminary data.</text>
</comment>
<organism evidence="2 3">
    <name type="scientific">Thalassoglobus neptunius</name>
    <dbReference type="NCBI Taxonomy" id="1938619"/>
    <lineage>
        <taxon>Bacteria</taxon>
        <taxon>Pseudomonadati</taxon>
        <taxon>Planctomycetota</taxon>
        <taxon>Planctomycetia</taxon>
        <taxon>Planctomycetales</taxon>
        <taxon>Planctomycetaceae</taxon>
        <taxon>Thalassoglobus</taxon>
    </lineage>
</organism>
<keyword evidence="1" id="KW-0472">Membrane</keyword>
<protein>
    <submittedName>
        <fullName evidence="2">Uncharacterized protein</fullName>
    </submittedName>
</protein>